<feature type="compositionally biased region" description="Acidic residues" evidence="8">
    <location>
        <begin position="495"/>
        <end position="515"/>
    </location>
</feature>
<comment type="caution">
    <text evidence="11">The sequence shown here is derived from an EMBL/GenBank/DDBJ whole genome shotgun (WGS) entry which is preliminary data.</text>
</comment>
<evidence type="ECO:0000256" key="6">
    <source>
        <dbReference type="ARBA" id="ARBA00023136"/>
    </source>
</evidence>
<protein>
    <submittedName>
        <fullName evidence="11">Putative short transient receptor potential channel 4 isoform X4</fullName>
    </submittedName>
</protein>
<feature type="region of interest" description="Disordered" evidence="8">
    <location>
        <begin position="322"/>
        <end position="345"/>
    </location>
</feature>
<evidence type="ECO:0000256" key="7">
    <source>
        <dbReference type="ARBA" id="ARBA00023303"/>
    </source>
</evidence>
<evidence type="ECO:0000256" key="9">
    <source>
        <dbReference type="SAM" id="Phobius"/>
    </source>
</evidence>
<dbReference type="PANTHER" id="PTHR10117">
    <property type="entry name" value="TRANSIENT RECEPTOR POTENTIAL CHANNEL"/>
    <property type="match status" value="1"/>
</dbReference>
<keyword evidence="6 9" id="KW-0472">Membrane</keyword>
<keyword evidence="2" id="KW-0813">Transport</keyword>
<feature type="transmembrane region" description="Helical" evidence="9">
    <location>
        <begin position="62"/>
        <end position="82"/>
    </location>
</feature>
<feature type="compositionally biased region" description="Basic and acidic residues" evidence="8">
    <location>
        <begin position="276"/>
        <end position="289"/>
    </location>
</feature>
<dbReference type="Pfam" id="PF00520">
    <property type="entry name" value="Ion_trans"/>
    <property type="match status" value="1"/>
</dbReference>
<evidence type="ECO:0000259" key="10">
    <source>
        <dbReference type="Pfam" id="PF00520"/>
    </source>
</evidence>
<evidence type="ECO:0000256" key="4">
    <source>
        <dbReference type="ARBA" id="ARBA00022989"/>
    </source>
</evidence>
<name>A0A2G8JPY6_STIJA</name>
<keyword evidence="12" id="KW-1185">Reference proteome</keyword>
<feature type="compositionally biased region" description="Basic and acidic residues" evidence="8">
    <location>
        <begin position="411"/>
        <end position="431"/>
    </location>
</feature>
<dbReference type="STRING" id="307972.A0A2G8JPY6"/>
<dbReference type="PANTHER" id="PTHR10117:SF54">
    <property type="entry name" value="TRANSIENT RECEPTOR POTENTIAL-GAMMA PROTEIN"/>
    <property type="match status" value="1"/>
</dbReference>
<dbReference type="InterPro" id="IPR002153">
    <property type="entry name" value="TRPC_channel"/>
</dbReference>
<feature type="transmembrane region" description="Helical" evidence="9">
    <location>
        <begin position="22"/>
        <end position="41"/>
    </location>
</feature>
<evidence type="ECO:0000256" key="8">
    <source>
        <dbReference type="SAM" id="MobiDB-lite"/>
    </source>
</evidence>
<evidence type="ECO:0000256" key="3">
    <source>
        <dbReference type="ARBA" id="ARBA00022692"/>
    </source>
</evidence>
<evidence type="ECO:0000256" key="5">
    <source>
        <dbReference type="ARBA" id="ARBA00023065"/>
    </source>
</evidence>
<dbReference type="GO" id="GO:0015279">
    <property type="term" value="F:store-operated calcium channel activity"/>
    <property type="evidence" value="ECO:0007669"/>
    <property type="project" value="TreeGrafter"/>
</dbReference>
<feature type="compositionally biased region" description="Polar residues" evidence="8">
    <location>
        <begin position="292"/>
        <end position="302"/>
    </location>
</feature>
<feature type="compositionally biased region" description="Basic and acidic residues" evidence="8">
    <location>
        <begin position="527"/>
        <end position="540"/>
    </location>
</feature>
<dbReference type="Proteomes" id="UP000230750">
    <property type="component" value="Unassembled WGS sequence"/>
</dbReference>
<feature type="compositionally biased region" description="Polar residues" evidence="8">
    <location>
        <begin position="469"/>
        <end position="494"/>
    </location>
</feature>
<keyword evidence="3 9" id="KW-0812">Transmembrane</keyword>
<comment type="subcellular location">
    <subcellularLocation>
        <location evidence="1">Membrane</location>
        <topology evidence="1">Multi-pass membrane protein</topology>
    </subcellularLocation>
</comment>
<evidence type="ECO:0000256" key="2">
    <source>
        <dbReference type="ARBA" id="ARBA00022448"/>
    </source>
</evidence>
<dbReference type="OrthoDB" id="2373987at2759"/>
<feature type="domain" description="Ion transport" evidence="10">
    <location>
        <begin position="23"/>
        <end position="146"/>
    </location>
</feature>
<sequence length="575" mass="64755">MQPCHLPRAEWDPLDPTLTAEAVFAIANIFSMLRLVYLFIANSHLGPLQISLGRMVEDIIKFLFLITLVIFSFAAGLNQLYWCIRTMEWTVVMTSLSVVDVDAQHDFTEFIGASMLCIYCIITIIVLLNLLIAMMNNSFQKIQTQADREWKFARSKLWMSYFDEGNTLPPPFNIVPSPKSFYYFIKGCCSCVGLCLPSSSSDVENRQAAQLATKTKKMENDVEYQRVMRNISKRYLNYQRRGEAAEGVSEDDLNEIKQDISSFRYEMLEILKDKGPKKGSVIDKSDGARKGSSLSSVSTPSFAESVNGAKPLERVPSYLMRKGRKGKKSLQYQDSTQHKPIKKAPIQDDDMSLPEFLKVRNVKNVVTAVNEMQKQSMRRRMSSTGTELARSFWSSHFKQGTIAEEKDDAAEEGKTTEDIELNEVEKEKEMGDSAMASSPDDSPTTPGRAAAKREHGDRKTNREGKEETNSANSSDNSGETSGIVSNNNSFQSQDSVDEGVDQEVDTDSLDQDVFAEETVAPTPTFFRELDPSKLPEPRDWKAKRNSFPWVTLKDSGHEGDAQETNRYVYNGVKET</sequence>
<dbReference type="GO" id="GO:0034703">
    <property type="term" value="C:cation channel complex"/>
    <property type="evidence" value="ECO:0007669"/>
    <property type="project" value="TreeGrafter"/>
</dbReference>
<evidence type="ECO:0000256" key="1">
    <source>
        <dbReference type="ARBA" id="ARBA00004141"/>
    </source>
</evidence>
<keyword evidence="7" id="KW-0407">Ion channel</keyword>
<feature type="transmembrane region" description="Helical" evidence="9">
    <location>
        <begin position="110"/>
        <end position="132"/>
    </location>
</feature>
<gene>
    <name evidence="11" type="ORF">BSL78_25374</name>
</gene>
<dbReference type="GO" id="GO:0005886">
    <property type="term" value="C:plasma membrane"/>
    <property type="evidence" value="ECO:0007669"/>
    <property type="project" value="TreeGrafter"/>
</dbReference>
<keyword evidence="5" id="KW-0406">Ion transport</keyword>
<dbReference type="GO" id="GO:0051480">
    <property type="term" value="P:regulation of cytosolic calcium ion concentration"/>
    <property type="evidence" value="ECO:0007669"/>
    <property type="project" value="TreeGrafter"/>
</dbReference>
<feature type="region of interest" description="Disordered" evidence="8">
    <location>
        <begin position="276"/>
        <end position="302"/>
    </location>
</feature>
<keyword evidence="4 9" id="KW-1133">Transmembrane helix</keyword>
<evidence type="ECO:0000313" key="12">
    <source>
        <dbReference type="Proteomes" id="UP000230750"/>
    </source>
</evidence>
<feature type="compositionally biased region" description="Basic and acidic residues" evidence="8">
    <location>
        <begin position="451"/>
        <end position="468"/>
    </location>
</feature>
<dbReference type="GO" id="GO:0070679">
    <property type="term" value="F:inositol 1,4,5 trisphosphate binding"/>
    <property type="evidence" value="ECO:0007669"/>
    <property type="project" value="TreeGrafter"/>
</dbReference>
<reference evidence="11 12" key="1">
    <citation type="journal article" date="2017" name="PLoS Biol.">
        <title>The sea cucumber genome provides insights into morphological evolution and visceral regeneration.</title>
        <authorList>
            <person name="Zhang X."/>
            <person name="Sun L."/>
            <person name="Yuan J."/>
            <person name="Sun Y."/>
            <person name="Gao Y."/>
            <person name="Zhang L."/>
            <person name="Li S."/>
            <person name="Dai H."/>
            <person name="Hamel J.F."/>
            <person name="Liu C."/>
            <person name="Yu Y."/>
            <person name="Liu S."/>
            <person name="Lin W."/>
            <person name="Guo K."/>
            <person name="Jin S."/>
            <person name="Xu P."/>
            <person name="Storey K.B."/>
            <person name="Huan P."/>
            <person name="Zhang T."/>
            <person name="Zhou Y."/>
            <person name="Zhang J."/>
            <person name="Lin C."/>
            <person name="Li X."/>
            <person name="Xing L."/>
            <person name="Huo D."/>
            <person name="Sun M."/>
            <person name="Wang L."/>
            <person name="Mercier A."/>
            <person name="Li F."/>
            <person name="Yang H."/>
            <person name="Xiang J."/>
        </authorList>
    </citation>
    <scope>NUCLEOTIDE SEQUENCE [LARGE SCALE GENOMIC DNA]</scope>
    <source>
        <strain evidence="11">Shaxun</strain>
        <tissue evidence="11">Muscle</tissue>
    </source>
</reference>
<accession>A0A2G8JPY6</accession>
<feature type="compositionally biased region" description="Low complexity" evidence="8">
    <location>
        <begin position="432"/>
        <end position="443"/>
    </location>
</feature>
<proteinExistence type="predicted"/>
<dbReference type="PRINTS" id="PR01097">
    <property type="entry name" value="TRNSRECEPTRP"/>
</dbReference>
<dbReference type="AlphaFoldDB" id="A0A2G8JPY6"/>
<feature type="region of interest" description="Disordered" evidence="8">
    <location>
        <begin position="399"/>
        <end position="540"/>
    </location>
</feature>
<keyword evidence="11" id="KW-0675">Receptor</keyword>
<evidence type="ECO:0000313" key="11">
    <source>
        <dbReference type="EMBL" id="PIK37789.1"/>
    </source>
</evidence>
<dbReference type="EMBL" id="MRZV01001450">
    <property type="protein sequence ID" value="PIK37789.1"/>
    <property type="molecule type" value="Genomic_DNA"/>
</dbReference>
<dbReference type="InterPro" id="IPR005821">
    <property type="entry name" value="Ion_trans_dom"/>
</dbReference>
<organism evidence="11 12">
    <name type="scientific">Stichopus japonicus</name>
    <name type="common">Sea cucumber</name>
    <dbReference type="NCBI Taxonomy" id="307972"/>
    <lineage>
        <taxon>Eukaryota</taxon>
        <taxon>Metazoa</taxon>
        <taxon>Echinodermata</taxon>
        <taxon>Eleutherozoa</taxon>
        <taxon>Echinozoa</taxon>
        <taxon>Holothuroidea</taxon>
        <taxon>Aspidochirotacea</taxon>
        <taxon>Aspidochirotida</taxon>
        <taxon>Stichopodidae</taxon>
        <taxon>Apostichopus</taxon>
    </lineage>
</organism>